<keyword evidence="3" id="KW-0328">Glycosyltransferase</keyword>
<evidence type="ECO:0000259" key="12">
    <source>
        <dbReference type="PROSITE" id="PS51782"/>
    </source>
</evidence>
<dbReference type="Pfam" id="PF01476">
    <property type="entry name" value="LysM"/>
    <property type="match status" value="1"/>
</dbReference>
<dbReference type="GO" id="GO:0005576">
    <property type="term" value="C:extracellular region"/>
    <property type="evidence" value="ECO:0007669"/>
    <property type="project" value="TreeGrafter"/>
</dbReference>
<dbReference type="GeneID" id="78294478"/>
<evidence type="ECO:0000256" key="1">
    <source>
        <dbReference type="ARBA" id="ARBA00004752"/>
    </source>
</evidence>
<feature type="compositionally biased region" description="Basic and acidic residues" evidence="10">
    <location>
        <begin position="145"/>
        <end position="163"/>
    </location>
</feature>
<reference evidence="14 15" key="1">
    <citation type="submission" date="2018-04" db="EMBL/GenBank/DDBJ databases">
        <title>Genomic Encyclopedia of Type Strains, Phase IV (KMG-IV): sequencing the most valuable type-strain genomes for metagenomic binning, comparative biology and taxonomic classification.</title>
        <authorList>
            <person name="Goeker M."/>
        </authorList>
    </citation>
    <scope>NUCLEOTIDE SEQUENCE [LARGE SCALE GENOMIC DNA]</scope>
    <source>
        <strain evidence="14 15">DSM 14823</strain>
    </source>
</reference>
<feature type="compositionally biased region" description="Polar residues" evidence="10">
    <location>
        <begin position="62"/>
        <end position="77"/>
    </location>
</feature>
<dbReference type="PROSITE" id="PS51782">
    <property type="entry name" value="LYSM"/>
    <property type="match status" value="1"/>
</dbReference>
<dbReference type="EMBL" id="QEKH01000006">
    <property type="protein sequence ID" value="PVY44525.1"/>
    <property type="molecule type" value="Genomic_DNA"/>
</dbReference>
<keyword evidence="8 9" id="KW-0961">Cell wall biogenesis/degradation</keyword>
<dbReference type="GO" id="GO:0071972">
    <property type="term" value="F:peptidoglycan L,D-transpeptidase activity"/>
    <property type="evidence" value="ECO:0007669"/>
    <property type="project" value="TreeGrafter"/>
</dbReference>
<protein>
    <submittedName>
        <fullName evidence="14">LysM domain-containing protein</fullName>
    </submittedName>
</protein>
<evidence type="ECO:0000256" key="10">
    <source>
        <dbReference type="SAM" id="MobiDB-lite"/>
    </source>
</evidence>
<feature type="active site" description="Nucleophile" evidence="9">
    <location>
        <position position="397"/>
    </location>
</feature>
<comment type="similarity">
    <text evidence="2">Belongs to the YkuD family.</text>
</comment>
<dbReference type="GO" id="GO:0016757">
    <property type="term" value="F:glycosyltransferase activity"/>
    <property type="evidence" value="ECO:0007669"/>
    <property type="project" value="UniProtKB-KW"/>
</dbReference>
<dbReference type="CDD" id="cd00118">
    <property type="entry name" value="LysM"/>
    <property type="match status" value="1"/>
</dbReference>
<feature type="domain" description="L,D-TPase catalytic" evidence="13">
    <location>
        <begin position="288"/>
        <end position="421"/>
    </location>
</feature>
<evidence type="ECO:0000256" key="8">
    <source>
        <dbReference type="ARBA" id="ARBA00023316"/>
    </source>
</evidence>
<dbReference type="PROSITE" id="PS52029">
    <property type="entry name" value="LD_TPASE"/>
    <property type="match status" value="1"/>
</dbReference>
<feature type="active site" description="Proton donor/acceptor" evidence="9">
    <location>
        <position position="381"/>
    </location>
</feature>
<evidence type="ECO:0000313" key="15">
    <source>
        <dbReference type="Proteomes" id="UP000245959"/>
    </source>
</evidence>
<dbReference type="Gene3D" id="3.10.350.10">
    <property type="entry name" value="LysM domain"/>
    <property type="match status" value="1"/>
</dbReference>
<dbReference type="InterPro" id="IPR038063">
    <property type="entry name" value="Transpep_catalytic_dom"/>
</dbReference>
<proteinExistence type="inferred from homology"/>
<dbReference type="GO" id="GO:0008360">
    <property type="term" value="P:regulation of cell shape"/>
    <property type="evidence" value="ECO:0007669"/>
    <property type="project" value="UniProtKB-UniRule"/>
</dbReference>
<keyword evidence="11" id="KW-1133">Transmembrane helix</keyword>
<feature type="domain" description="LysM" evidence="12">
    <location>
        <begin position="238"/>
        <end position="283"/>
    </location>
</feature>
<name>A0A2U1B765_9BACT</name>
<sequence length="422" mass="46045">MAKIDYEFDNEPLPPEPGAWGRRLRLIVIFIVIAAITAGLIYWLMPNEETMPSVNPPVPVENGQTPEIDTLTGNSAESGKPEDKTTAPPPVDENTATELPGDPVIPPGDGRGEGEGEDPGAKVDIVPDGGAAVTIPEENWTNPTREPEKGKPWIGDPKEDGPVKVENPQPVDLSSQLAEGRELLKNRKYEAALQAAEKALATPGLAENSPEWRQAAKLLTEANLALLRSGLRREKFAVDYTVKSGDNFSRLAAKFDTTIDAIKISSRMPLANNILPLGKRLVIYPGPWKIKVEKSARLLKLYNEFPAGGRLYAVFDIGIGRLGRTPSADFVISTKLKNPDWYTPEGRVIKYGDPENMLGDYFLKLAPTGTPDKPLLGYGIHGTRDDASVTKSQSNGCIRMHNADVETLYRIVPSRTPVEIVD</sequence>
<evidence type="ECO:0000313" key="14">
    <source>
        <dbReference type="EMBL" id="PVY44525.1"/>
    </source>
</evidence>
<dbReference type="PANTHER" id="PTHR30582:SF24">
    <property type="entry name" value="L,D-TRANSPEPTIDASE ERFK_SRFK-RELATED"/>
    <property type="match status" value="1"/>
</dbReference>
<dbReference type="SUPFAM" id="SSF141523">
    <property type="entry name" value="L,D-transpeptidase catalytic domain-like"/>
    <property type="match status" value="1"/>
</dbReference>
<organism evidence="14 15">
    <name type="scientific">Victivallis vadensis</name>
    <dbReference type="NCBI Taxonomy" id="172901"/>
    <lineage>
        <taxon>Bacteria</taxon>
        <taxon>Pseudomonadati</taxon>
        <taxon>Lentisphaerota</taxon>
        <taxon>Lentisphaeria</taxon>
        <taxon>Victivallales</taxon>
        <taxon>Victivallaceae</taxon>
        <taxon>Victivallis</taxon>
    </lineage>
</organism>
<evidence type="ECO:0000256" key="6">
    <source>
        <dbReference type="ARBA" id="ARBA00022960"/>
    </source>
</evidence>
<dbReference type="Gene3D" id="2.40.440.10">
    <property type="entry name" value="L,D-transpeptidase catalytic domain-like"/>
    <property type="match status" value="1"/>
</dbReference>
<evidence type="ECO:0000256" key="9">
    <source>
        <dbReference type="PROSITE-ProRule" id="PRU01373"/>
    </source>
</evidence>
<keyword evidence="4" id="KW-0808">Transferase</keyword>
<dbReference type="Pfam" id="PF03734">
    <property type="entry name" value="YkuD"/>
    <property type="match status" value="1"/>
</dbReference>
<keyword evidence="6 9" id="KW-0133">Cell shape</keyword>
<gene>
    <name evidence="14" type="ORF">C8D82_10642</name>
</gene>
<evidence type="ECO:0000256" key="2">
    <source>
        <dbReference type="ARBA" id="ARBA00005992"/>
    </source>
</evidence>
<dbReference type="RefSeq" id="WP_116883160.1">
    <property type="nucleotide sequence ID" value="NZ_CABMMC010000005.1"/>
</dbReference>
<evidence type="ECO:0000256" key="4">
    <source>
        <dbReference type="ARBA" id="ARBA00022679"/>
    </source>
</evidence>
<evidence type="ECO:0000256" key="11">
    <source>
        <dbReference type="SAM" id="Phobius"/>
    </source>
</evidence>
<evidence type="ECO:0000256" key="3">
    <source>
        <dbReference type="ARBA" id="ARBA00022676"/>
    </source>
</evidence>
<feature type="transmembrane region" description="Helical" evidence="11">
    <location>
        <begin position="26"/>
        <end position="45"/>
    </location>
</feature>
<dbReference type="InterPro" id="IPR036779">
    <property type="entry name" value="LysM_dom_sf"/>
</dbReference>
<evidence type="ECO:0000256" key="7">
    <source>
        <dbReference type="ARBA" id="ARBA00022984"/>
    </source>
</evidence>
<dbReference type="OrthoDB" id="9787225at2"/>
<dbReference type="UniPathway" id="UPA00219"/>
<dbReference type="AlphaFoldDB" id="A0A2U1B765"/>
<dbReference type="InterPro" id="IPR018392">
    <property type="entry name" value="LysM"/>
</dbReference>
<dbReference type="GO" id="GO:0071555">
    <property type="term" value="P:cell wall organization"/>
    <property type="evidence" value="ECO:0007669"/>
    <property type="project" value="UniProtKB-UniRule"/>
</dbReference>
<keyword evidence="11" id="KW-0812">Transmembrane</keyword>
<evidence type="ECO:0000256" key="5">
    <source>
        <dbReference type="ARBA" id="ARBA00022801"/>
    </source>
</evidence>
<evidence type="ECO:0000259" key="13">
    <source>
        <dbReference type="PROSITE" id="PS52029"/>
    </source>
</evidence>
<dbReference type="InterPro" id="IPR005490">
    <property type="entry name" value="LD_TPept_cat_dom"/>
</dbReference>
<dbReference type="PANTHER" id="PTHR30582">
    <property type="entry name" value="L,D-TRANSPEPTIDASE"/>
    <property type="match status" value="1"/>
</dbReference>
<keyword evidence="7 9" id="KW-0573">Peptidoglycan synthesis</keyword>
<keyword evidence="15" id="KW-1185">Reference proteome</keyword>
<feature type="region of interest" description="Disordered" evidence="10">
    <location>
        <begin position="54"/>
        <end position="169"/>
    </location>
</feature>
<accession>A0A2U1B765</accession>
<dbReference type="GO" id="GO:0018104">
    <property type="term" value="P:peptidoglycan-protein cross-linking"/>
    <property type="evidence" value="ECO:0007669"/>
    <property type="project" value="TreeGrafter"/>
</dbReference>
<keyword evidence="11" id="KW-0472">Membrane</keyword>
<dbReference type="Proteomes" id="UP000245959">
    <property type="component" value="Unassembled WGS sequence"/>
</dbReference>
<dbReference type="SUPFAM" id="SSF54106">
    <property type="entry name" value="LysM domain"/>
    <property type="match status" value="1"/>
</dbReference>
<dbReference type="InterPro" id="IPR050979">
    <property type="entry name" value="LD-transpeptidase"/>
</dbReference>
<dbReference type="CDD" id="cd16913">
    <property type="entry name" value="YkuD_like"/>
    <property type="match status" value="1"/>
</dbReference>
<comment type="pathway">
    <text evidence="1 9">Cell wall biogenesis; peptidoglycan biosynthesis.</text>
</comment>
<keyword evidence="5" id="KW-0378">Hydrolase</keyword>
<comment type="caution">
    <text evidence="14">The sequence shown here is derived from an EMBL/GenBank/DDBJ whole genome shotgun (WGS) entry which is preliminary data.</text>
</comment>